<evidence type="ECO:0000256" key="1">
    <source>
        <dbReference type="SAM" id="MobiDB-lite"/>
    </source>
</evidence>
<feature type="compositionally biased region" description="Basic residues" evidence="1">
    <location>
        <begin position="12"/>
        <end position="22"/>
    </location>
</feature>
<feature type="compositionally biased region" description="Basic and acidic residues" evidence="1">
    <location>
        <begin position="175"/>
        <end position="202"/>
    </location>
</feature>
<gene>
    <name evidence="2" type="ORF">PAI11_43400</name>
</gene>
<feature type="region of interest" description="Disordered" evidence="1">
    <location>
        <begin position="170"/>
        <end position="274"/>
    </location>
</feature>
<dbReference type="EMBL" id="AGUD01000319">
    <property type="protein sequence ID" value="EHN08834.1"/>
    <property type="molecule type" value="Genomic_DNA"/>
</dbReference>
<feature type="compositionally biased region" description="Basic residues" evidence="1">
    <location>
        <begin position="223"/>
        <end position="234"/>
    </location>
</feature>
<sequence length="274" mass="29522">MRAQGRDPAVGLRRRDHRRPHERHVDAREADPVAADLGRDAAGELVQRRLRRQVGGELGGVDEQALGEDVDDVALAALAHRRQQRQGQLDRGVVVDLHRPLEVVDPVVGAVHGPADRVAGVVDEDVDLAVLGQDRGRERIDRVEVRQVAGMDGRAATGGDDLVAHPLELRPAAGDQHDRRPGAGEPHRGRLADSRRCARDQDDPLANGVLERPGGQAASQAGRRGRRPRGRRHHPMAEVVEGPPGAGAEAAGDGPEQVRGTRGARHAPYDSYCE</sequence>
<proteinExistence type="predicted"/>
<protein>
    <submittedName>
        <fullName evidence="2">Uncharacterized protein</fullName>
    </submittedName>
</protein>
<feature type="compositionally biased region" description="Low complexity" evidence="1">
    <location>
        <begin position="212"/>
        <end position="222"/>
    </location>
</feature>
<comment type="caution">
    <text evidence="2">The sequence shown here is derived from an EMBL/GenBank/DDBJ whole genome shotgun (WGS) entry which is preliminary data.</text>
</comment>
<dbReference type="AlphaFoldDB" id="H0EBV7"/>
<evidence type="ECO:0000313" key="2">
    <source>
        <dbReference type="EMBL" id="EHN08834.1"/>
    </source>
</evidence>
<reference evidence="2 3" key="1">
    <citation type="journal article" date="2013" name="Biodegradation">
        <title>Quantitative proteomic analysis of ibuprofen-degrading Patulibacter sp. strain I11.</title>
        <authorList>
            <person name="Almeida B."/>
            <person name="Kjeldal H."/>
            <person name="Lolas I."/>
            <person name="Knudsen A.D."/>
            <person name="Carvalho G."/>
            <person name="Nielsen K.L."/>
            <person name="Barreto Crespo M.T."/>
            <person name="Stensballe A."/>
            <person name="Nielsen J.L."/>
        </authorList>
    </citation>
    <scope>NUCLEOTIDE SEQUENCE [LARGE SCALE GENOMIC DNA]</scope>
    <source>
        <strain evidence="2 3">I11</strain>
    </source>
</reference>
<keyword evidence="3" id="KW-1185">Reference proteome</keyword>
<accession>H0EBV7</accession>
<organism evidence="2 3">
    <name type="scientific">Patulibacter medicamentivorans</name>
    <dbReference type="NCBI Taxonomy" id="1097667"/>
    <lineage>
        <taxon>Bacteria</taxon>
        <taxon>Bacillati</taxon>
        <taxon>Actinomycetota</taxon>
        <taxon>Thermoleophilia</taxon>
        <taxon>Solirubrobacterales</taxon>
        <taxon>Patulibacteraceae</taxon>
        <taxon>Patulibacter</taxon>
    </lineage>
</organism>
<dbReference type="Proteomes" id="UP000005143">
    <property type="component" value="Unassembled WGS sequence"/>
</dbReference>
<feature type="compositionally biased region" description="Low complexity" evidence="1">
    <location>
        <begin position="237"/>
        <end position="255"/>
    </location>
</feature>
<feature type="compositionally biased region" description="Basic and acidic residues" evidence="1">
    <location>
        <begin position="23"/>
        <end position="36"/>
    </location>
</feature>
<name>H0EBV7_9ACTN</name>
<evidence type="ECO:0000313" key="3">
    <source>
        <dbReference type="Proteomes" id="UP000005143"/>
    </source>
</evidence>
<feature type="region of interest" description="Disordered" evidence="1">
    <location>
        <begin position="1"/>
        <end position="36"/>
    </location>
</feature>